<dbReference type="PANTHER" id="PTHR33142">
    <property type="entry name" value="CYCLIN-DEPENDENT PROTEIN KINASE INHIBITOR SMR13"/>
    <property type="match status" value="1"/>
</dbReference>
<dbReference type="InParanoid" id="B9SP01"/>
<evidence type="ECO:0000256" key="2">
    <source>
        <dbReference type="ARBA" id="ARBA00023306"/>
    </source>
</evidence>
<organism evidence="4 5">
    <name type="scientific">Ricinus communis</name>
    <name type="common">Castor bean</name>
    <dbReference type="NCBI Taxonomy" id="3988"/>
    <lineage>
        <taxon>Eukaryota</taxon>
        <taxon>Viridiplantae</taxon>
        <taxon>Streptophyta</taxon>
        <taxon>Embryophyta</taxon>
        <taxon>Tracheophyta</taxon>
        <taxon>Spermatophyta</taxon>
        <taxon>Magnoliopsida</taxon>
        <taxon>eudicotyledons</taxon>
        <taxon>Gunneridae</taxon>
        <taxon>Pentapetalae</taxon>
        <taxon>rosids</taxon>
        <taxon>fabids</taxon>
        <taxon>Malpighiales</taxon>
        <taxon>Euphorbiaceae</taxon>
        <taxon>Acalyphoideae</taxon>
        <taxon>Acalypheae</taxon>
        <taxon>Ricinus</taxon>
    </lineage>
</organism>
<dbReference type="EMBL" id="EQ974058">
    <property type="protein sequence ID" value="EEF34633.1"/>
    <property type="molecule type" value="Genomic_DNA"/>
</dbReference>
<accession>B9SP01</accession>
<proteinExistence type="predicted"/>
<evidence type="ECO:0000313" key="5">
    <source>
        <dbReference type="Proteomes" id="UP000008311"/>
    </source>
</evidence>
<name>B9SP01_RICCO</name>
<dbReference type="GO" id="GO:0005634">
    <property type="term" value="C:nucleus"/>
    <property type="evidence" value="ECO:0000318"/>
    <property type="project" value="GO_Central"/>
</dbReference>
<keyword evidence="5" id="KW-1185">Reference proteome</keyword>
<dbReference type="GO" id="GO:0004860">
    <property type="term" value="F:protein kinase inhibitor activity"/>
    <property type="evidence" value="ECO:0007669"/>
    <property type="project" value="UniProtKB-KW"/>
</dbReference>
<dbReference type="InterPro" id="IPR040389">
    <property type="entry name" value="SMR"/>
</dbReference>
<gene>
    <name evidence="4" type="ORF">RCOM_1246940</name>
</gene>
<dbReference type="Proteomes" id="UP000008311">
    <property type="component" value="Unassembled WGS sequence"/>
</dbReference>
<feature type="region of interest" description="Disordered" evidence="3">
    <location>
        <begin position="31"/>
        <end position="139"/>
    </location>
</feature>
<reference evidence="5" key="1">
    <citation type="journal article" date="2010" name="Nat. Biotechnol.">
        <title>Draft genome sequence of the oilseed species Ricinus communis.</title>
        <authorList>
            <person name="Chan A.P."/>
            <person name="Crabtree J."/>
            <person name="Zhao Q."/>
            <person name="Lorenzi H."/>
            <person name="Orvis J."/>
            <person name="Puiu D."/>
            <person name="Melake-Berhan A."/>
            <person name="Jones K.M."/>
            <person name="Redman J."/>
            <person name="Chen G."/>
            <person name="Cahoon E.B."/>
            <person name="Gedil M."/>
            <person name="Stanke M."/>
            <person name="Haas B.J."/>
            <person name="Wortman J.R."/>
            <person name="Fraser-Liggett C.M."/>
            <person name="Ravel J."/>
            <person name="Rabinowicz P.D."/>
        </authorList>
    </citation>
    <scope>NUCLEOTIDE SEQUENCE [LARGE SCALE GENOMIC DNA]</scope>
    <source>
        <strain evidence="5">cv. Hale</strain>
    </source>
</reference>
<dbReference type="GO" id="GO:0032875">
    <property type="term" value="P:regulation of DNA endoreduplication"/>
    <property type="evidence" value="ECO:0007669"/>
    <property type="project" value="InterPro"/>
</dbReference>
<evidence type="ECO:0000256" key="3">
    <source>
        <dbReference type="SAM" id="MobiDB-lite"/>
    </source>
</evidence>
<keyword evidence="2" id="KW-0131">Cell cycle</keyword>
<feature type="compositionally biased region" description="Pro residues" evidence="3">
    <location>
        <begin position="118"/>
        <end position="127"/>
    </location>
</feature>
<keyword evidence="1" id="KW-0649">Protein kinase inhibitor</keyword>
<dbReference type="PANTHER" id="PTHR33142:SF65">
    <property type="entry name" value="CYCLIN-DEPENDENT PROTEIN KINASE INHIBITOR SMR2-LIKE"/>
    <property type="match status" value="1"/>
</dbReference>
<sequence>MSHSDLFLVKEYNEEMEFNFSQRPGFQFQDGVISHQCHHQDQDKQQEQEREQEAAKVEITEKVKEECKRTASSAESTSPVTLGELKATNDDDDDEEDNDGFKTPTSLDHKIPVTKQCPPAPGKPKIPPSAKRKARHTNVRRRNLQLDLCQELESLFPRTILDDFYNKMKKARRDDR</sequence>
<dbReference type="eggNOG" id="ENOG502S6WR">
    <property type="taxonomic scope" value="Eukaryota"/>
</dbReference>
<protein>
    <submittedName>
        <fullName evidence="4">Uncharacterized protein</fullName>
    </submittedName>
</protein>
<evidence type="ECO:0000256" key="1">
    <source>
        <dbReference type="ARBA" id="ARBA00023013"/>
    </source>
</evidence>
<dbReference type="FunCoup" id="B9SP01">
    <property type="interactions" value="13"/>
</dbReference>
<feature type="compositionally biased region" description="Polar residues" evidence="3">
    <location>
        <begin position="70"/>
        <end position="80"/>
    </location>
</feature>
<evidence type="ECO:0000313" key="4">
    <source>
        <dbReference type="EMBL" id="EEF34633.1"/>
    </source>
</evidence>
<dbReference type="AlphaFoldDB" id="B9SP01"/>
<feature type="compositionally biased region" description="Basic residues" evidence="3">
    <location>
        <begin position="130"/>
        <end position="139"/>
    </location>
</feature>
<feature type="compositionally biased region" description="Basic and acidic residues" evidence="3">
    <location>
        <begin position="38"/>
        <end position="69"/>
    </location>
</feature>